<evidence type="ECO:0000256" key="1">
    <source>
        <dbReference type="SAM" id="MobiDB-lite"/>
    </source>
</evidence>
<organism evidence="2 3">
    <name type="scientific">Symbiodinium natans</name>
    <dbReference type="NCBI Taxonomy" id="878477"/>
    <lineage>
        <taxon>Eukaryota</taxon>
        <taxon>Sar</taxon>
        <taxon>Alveolata</taxon>
        <taxon>Dinophyceae</taxon>
        <taxon>Suessiales</taxon>
        <taxon>Symbiodiniaceae</taxon>
        <taxon>Symbiodinium</taxon>
    </lineage>
</organism>
<sequence>MQTSLEAELRGFVAEAEIDQRGEVAYVDHIKTWVPILFELRKSRIYDGIVAKEWGPDEEELINLQSYEAQFPLHQTGEEEERPASVASSASGKSARARKKEKTAGKASRNSSRSLRSDSQSSLGSERSHASRR</sequence>
<feature type="compositionally biased region" description="Low complexity" evidence="1">
    <location>
        <begin position="108"/>
        <end position="125"/>
    </location>
</feature>
<dbReference type="Proteomes" id="UP000604046">
    <property type="component" value="Unassembled WGS sequence"/>
</dbReference>
<reference evidence="2" key="1">
    <citation type="submission" date="2021-02" db="EMBL/GenBank/DDBJ databases">
        <authorList>
            <person name="Dougan E. K."/>
            <person name="Rhodes N."/>
            <person name="Thang M."/>
            <person name="Chan C."/>
        </authorList>
    </citation>
    <scope>NUCLEOTIDE SEQUENCE</scope>
</reference>
<dbReference type="EMBL" id="CAJNDS010002475">
    <property type="protein sequence ID" value="CAE7490790.1"/>
    <property type="molecule type" value="Genomic_DNA"/>
</dbReference>
<feature type="region of interest" description="Disordered" evidence="1">
    <location>
        <begin position="72"/>
        <end position="133"/>
    </location>
</feature>
<evidence type="ECO:0000313" key="2">
    <source>
        <dbReference type="EMBL" id="CAE7490790.1"/>
    </source>
</evidence>
<keyword evidence="3" id="KW-1185">Reference proteome</keyword>
<evidence type="ECO:0000313" key="3">
    <source>
        <dbReference type="Proteomes" id="UP000604046"/>
    </source>
</evidence>
<protein>
    <submittedName>
        <fullName evidence="2">EngB protein</fullName>
    </submittedName>
</protein>
<gene>
    <name evidence="2" type="primary">engB</name>
    <name evidence="2" type="ORF">SNAT2548_LOCUS27519</name>
</gene>
<accession>A0A812SSW7</accession>
<feature type="compositionally biased region" description="Low complexity" evidence="1">
    <location>
        <begin position="84"/>
        <end position="94"/>
    </location>
</feature>
<dbReference type="OrthoDB" id="329772at2759"/>
<proteinExistence type="predicted"/>
<comment type="caution">
    <text evidence="2">The sequence shown here is derived from an EMBL/GenBank/DDBJ whole genome shotgun (WGS) entry which is preliminary data.</text>
</comment>
<name>A0A812SSW7_9DINO</name>
<dbReference type="AlphaFoldDB" id="A0A812SSW7"/>